<proteinExistence type="predicted"/>
<protein>
    <submittedName>
        <fullName evidence="2">Uncharacterized protein</fullName>
    </submittedName>
</protein>
<sequence>MDAKCNSVWSMWNPYPEHITFGVQKPGTPEMTRTSQQKINNLGHSRLNAGQFYATWVPATHPGLTNKTFDNTSQCLKIWNTLNSSKFSFTNDELKELATRTDGNMWPDLITP</sequence>
<gene>
    <name evidence="1" type="ORF">CYMTET_34261</name>
    <name evidence="2" type="ORF">CYMTET_7772</name>
</gene>
<dbReference type="EMBL" id="LGRX02002235">
    <property type="protein sequence ID" value="KAK3284584.1"/>
    <property type="molecule type" value="Genomic_DNA"/>
</dbReference>
<evidence type="ECO:0000313" key="3">
    <source>
        <dbReference type="Proteomes" id="UP001190700"/>
    </source>
</evidence>
<dbReference type="AlphaFoldDB" id="A0AAE0LH43"/>
<dbReference type="Proteomes" id="UP001190700">
    <property type="component" value="Unassembled WGS sequence"/>
</dbReference>
<comment type="caution">
    <text evidence="2">The sequence shown here is derived from an EMBL/GenBank/DDBJ whole genome shotgun (WGS) entry which is preliminary data.</text>
</comment>
<dbReference type="EMBL" id="LGRX02021498">
    <property type="protein sequence ID" value="KAK3256608.1"/>
    <property type="molecule type" value="Genomic_DNA"/>
</dbReference>
<organism evidence="2 3">
    <name type="scientific">Cymbomonas tetramitiformis</name>
    <dbReference type="NCBI Taxonomy" id="36881"/>
    <lineage>
        <taxon>Eukaryota</taxon>
        <taxon>Viridiplantae</taxon>
        <taxon>Chlorophyta</taxon>
        <taxon>Pyramimonadophyceae</taxon>
        <taxon>Pyramimonadales</taxon>
        <taxon>Pyramimonadaceae</taxon>
        <taxon>Cymbomonas</taxon>
    </lineage>
</organism>
<keyword evidence="3" id="KW-1185">Reference proteome</keyword>
<name>A0AAE0LH43_9CHLO</name>
<accession>A0AAE0LH43</accession>
<evidence type="ECO:0000313" key="1">
    <source>
        <dbReference type="EMBL" id="KAK3256608.1"/>
    </source>
</evidence>
<reference evidence="2" key="2">
    <citation type="submission" date="2023-06" db="EMBL/GenBank/DDBJ databases">
        <title>Long-read-based genome assembly of the green algal bacterivore Cymbomonas tetramitiformis.</title>
        <authorList>
            <person name="Gyaltshen Y."/>
            <person name="Rozenberg A."/>
            <person name="Paasch A."/>
            <person name="Burns J.A."/>
            <person name="Warring S."/>
            <person name="Larson R."/>
            <person name="Maurer-Alcala X."/>
            <person name="Dacks J."/>
            <person name="Kim E."/>
        </authorList>
    </citation>
    <scope>NUCLEOTIDE SEQUENCE</scope>
    <source>
        <strain evidence="2">PLY_AMNH</strain>
    </source>
</reference>
<evidence type="ECO:0000313" key="2">
    <source>
        <dbReference type="EMBL" id="KAK3284584.1"/>
    </source>
</evidence>
<reference evidence="2 3" key="1">
    <citation type="journal article" date="2015" name="Genome Biol. Evol.">
        <title>Comparative Genomics of a Bacterivorous Green Alga Reveals Evolutionary Causalities and Consequences of Phago-Mixotrophic Mode of Nutrition.</title>
        <authorList>
            <person name="Burns J.A."/>
            <person name="Paasch A."/>
            <person name="Narechania A."/>
            <person name="Kim E."/>
        </authorList>
    </citation>
    <scope>NUCLEOTIDE SEQUENCE [LARGE SCALE GENOMIC DNA]</scope>
    <source>
        <strain evidence="2">PLY_AMNH</strain>
    </source>
</reference>